<dbReference type="Gene3D" id="1.20.1600.10">
    <property type="entry name" value="Outer membrane efflux proteins (OEP)"/>
    <property type="match status" value="2"/>
</dbReference>
<keyword evidence="3" id="KW-0812">Transmembrane</keyword>
<dbReference type="SUPFAM" id="SSF56954">
    <property type="entry name" value="Outer membrane efflux proteins (OEP)"/>
    <property type="match status" value="1"/>
</dbReference>
<name>A0ABR7GN36_9FIRM</name>
<dbReference type="Proteomes" id="UP000641741">
    <property type="component" value="Unassembled WGS sequence"/>
</dbReference>
<comment type="subcellular location">
    <subcellularLocation>
        <location evidence="1">Cell outer membrane</location>
    </subcellularLocation>
</comment>
<feature type="signal peptide" evidence="7">
    <location>
        <begin position="1"/>
        <end position="23"/>
    </location>
</feature>
<evidence type="ECO:0000313" key="8">
    <source>
        <dbReference type="EMBL" id="MBC5695736.1"/>
    </source>
</evidence>
<feature type="compositionally biased region" description="Acidic residues" evidence="6">
    <location>
        <begin position="131"/>
        <end position="140"/>
    </location>
</feature>
<proteinExistence type="predicted"/>
<feature type="chain" id="PRO_5045714750" evidence="7">
    <location>
        <begin position="24"/>
        <end position="410"/>
    </location>
</feature>
<feature type="compositionally biased region" description="Polar residues" evidence="6">
    <location>
        <begin position="145"/>
        <end position="155"/>
    </location>
</feature>
<dbReference type="PANTHER" id="PTHR30026:SF20">
    <property type="entry name" value="OUTER MEMBRANE PROTEIN TOLC"/>
    <property type="match status" value="1"/>
</dbReference>
<organism evidence="8 9">
    <name type="scientific">Agathobaculum hominis</name>
    <dbReference type="NCBI Taxonomy" id="2763014"/>
    <lineage>
        <taxon>Bacteria</taxon>
        <taxon>Bacillati</taxon>
        <taxon>Bacillota</taxon>
        <taxon>Clostridia</taxon>
        <taxon>Eubacteriales</taxon>
        <taxon>Butyricicoccaceae</taxon>
        <taxon>Agathobaculum</taxon>
    </lineage>
</organism>
<evidence type="ECO:0000256" key="5">
    <source>
        <dbReference type="ARBA" id="ARBA00023237"/>
    </source>
</evidence>
<reference evidence="8 9" key="1">
    <citation type="submission" date="2020-08" db="EMBL/GenBank/DDBJ databases">
        <title>Genome public.</title>
        <authorList>
            <person name="Liu C."/>
            <person name="Sun Q."/>
        </authorList>
    </citation>
    <scope>NUCLEOTIDE SEQUENCE [LARGE SCALE GENOMIC DNA]</scope>
    <source>
        <strain evidence="8 9">M2</strain>
    </source>
</reference>
<keyword evidence="7" id="KW-0732">Signal</keyword>
<keyword evidence="9" id="KW-1185">Reference proteome</keyword>
<keyword evidence="2" id="KW-1134">Transmembrane beta strand</keyword>
<comment type="caution">
    <text evidence="8">The sequence shown here is derived from an EMBL/GenBank/DDBJ whole genome shotgun (WGS) entry which is preliminary data.</text>
</comment>
<keyword evidence="4" id="KW-0472">Membrane</keyword>
<dbReference type="InterPro" id="IPR051906">
    <property type="entry name" value="TolC-like"/>
</dbReference>
<evidence type="ECO:0000256" key="1">
    <source>
        <dbReference type="ARBA" id="ARBA00004442"/>
    </source>
</evidence>
<dbReference type="PANTHER" id="PTHR30026">
    <property type="entry name" value="OUTER MEMBRANE PROTEIN TOLC"/>
    <property type="match status" value="1"/>
</dbReference>
<keyword evidence="5" id="KW-0998">Cell outer membrane</keyword>
<accession>A0ABR7GN36</accession>
<dbReference type="EMBL" id="JACOPK010000005">
    <property type="protein sequence ID" value="MBC5695736.1"/>
    <property type="molecule type" value="Genomic_DNA"/>
</dbReference>
<evidence type="ECO:0000256" key="6">
    <source>
        <dbReference type="SAM" id="MobiDB-lite"/>
    </source>
</evidence>
<evidence type="ECO:0000256" key="2">
    <source>
        <dbReference type="ARBA" id="ARBA00022452"/>
    </source>
</evidence>
<evidence type="ECO:0000256" key="3">
    <source>
        <dbReference type="ARBA" id="ARBA00022692"/>
    </source>
</evidence>
<gene>
    <name evidence="8" type="ORF">H8S02_07225</name>
</gene>
<protein>
    <submittedName>
        <fullName evidence="8">TolC family protein</fullName>
    </submittedName>
</protein>
<evidence type="ECO:0000256" key="7">
    <source>
        <dbReference type="SAM" id="SignalP"/>
    </source>
</evidence>
<evidence type="ECO:0000313" key="9">
    <source>
        <dbReference type="Proteomes" id="UP000641741"/>
    </source>
</evidence>
<evidence type="ECO:0000256" key="4">
    <source>
        <dbReference type="ARBA" id="ARBA00023136"/>
    </source>
</evidence>
<dbReference type="RefSeq" id="WP_186969945.1">
    <property type="nucleotide sequence ID" value="NZ_JACOPK010000005.1"/>
</dbReference>
<feature type="region of interest" description="Disordered" evidence="6">
    <location>
        <begin position="130"/>
        <end position="155"/>
    </location>
</feature>
<sequence length="410" mass="45497">MKRAAAAGLCAALLCGMCAPAYAADTAAAQTAVQTPVRLTFDTLEKTVREGNVSIRSYQQTVESAEKTDVSDQYINKYFNLSQQIDAYDRQIRELKKSRDGITDTALLASINGQIKLLQAQRESLYRQYNDLDDDEDDAKDEQKNTVNSTRRQMQNNADTICMSAENNYISLASMQYSLAQTERSLQQLDRTIAQTKKQVALGIATKNALSGLQSQRELLAAKQKSAQTSADSLRNTLAIQCGYPTGTEITIEALPGVTNEQLAAIDYEKDLAAALENSYSIWSASDSVRKASDDYENDVTNNLHAYEAAKIQRDATEESVKSSFRKLYKTMQEKITAMAAAQGDLTQAQKTFAVSELQYKRGMISRLKYEEAQDTYTTAQETAENARTDLLTAYNNYEWAKRGVMSSAN</sequence>